<reference evidence="1" key="1">
    <citation type="submission" date="2021-03" db="EMBL/GenBank/DDBJ databases">
        <title>Evolutionary priming and transition to the ectomycorrhizal habit in an iconic lineage of mushroom-forming fungi: is preadaptation a requirement?</title>
        <authorList>
            <consortium name="DOE Joint Genome Institute"/>
            <person name="Looney B.P."/>
            <person name="Miyauchi S."/>
            <person name="Morin E."/>
            <person name="Drula E."/>
            <person name="Courty P.E."/>
            <person name="Chicoki N."/>
            <person name="Fauchery L."/>
            <person name="Kohler A."/>
            <person name="Kuo A."/>
            <person name="LaButti K."/>
            <person name="Pangilinan J."/>
            <person name="Lipzen A."/>
            <person name="Riley R."/>
            <person name="Andreopoulos W."/>
            <person name="He G."/>
            <person name="Johnson J."/>
            <person name="Barry K.W."/>
            <person name="Grigoriev I.V."/>
            <person name="Nagy L."/>
            <person name="Hibbett D."/>
            <person name="Henrissat B."/>
            <person name="Matheny P.B."/>
            <person name="Labbe J."/>
            <person name="Martin A.F."/>
        </authorList>
    </citation>
    <scope>NUCLEOTIDE SEQUENCE</scope>
    <source>
        <strain evidence="1">BPL698</strain>
    </source>
</reference>
<evidence type="ECO:0000313" key="2">
    <source>
        <dbReference type="Proteomes" id="UP001207468"/>
    </source>
</evidence>
<protein>
    <submittedName>
        <fullName evidence="1">CAP Gly-rich domain-containing protein</fullName>
    </submittedName>
</protein>
<evidence type="ECO:0000313" key="1">
    <source>
        <dbReference type="EMBL" id="KAI9449781.1"/>
    </source>
</evidence>
<gene>
    <name evidence="1" type="ORF">F5148DRAFT_987396</name>
</gene>
<dbReference type="EMBL" id="JAGFNK010000475">
    <property type="protein sequence ID" value="KAI9449781.1"/>
    <property type="molecule type" value="Genomic_DNA"/>
</dbReference>
<accession>A0ACC0TUI7</accession>
<proteinExistence type="predicted"/>
<comment type="caution">
    <text evidence="1">The sequence shown here is derived from an EMBL/GenBank/DDBJ whole genome shotgun (WGS) entry which is preliminary data.</text>
</comment>
<organism evidence="1 2">
    <name type="scientific">Russula earlei</name>
    <dbReference type="NCBI Taxonomy" id="71964"/>
    <lineage>
        <taxon>Eukaryota</taxon>
        <taxon>Fungi</taxon>
        <taxon>Dikarya</taxon>
        <taxon>Basidiomycota</taxon>
        <taxon>Agaricomycotina</taxon>
        <taxon>Agaricomycetes</taxon>
        <taxon>Russulales</taxon>
        <taxon>Russulaceae</taxon>
        <taxon>Russula</taxon>
    </lineage>
</organism>
<name>A0ACC0TUI7_9AGAM</name>
<dbReference type="Proteomes" id="UP001207468">
    <property type="component" value="Unassembled WGS sequence"/>
</dbReference>
<sequence length="235" mass="26186">MSSALVTLFVSSPDTRSERRYDLQLAVSQLKEKLELVTGIPVGNQHLAIYNDDADLQPVKVLDDDQRPLGFYGPTDFQVLKVVDINPSTSFTGQLTDLSEIEKFELSDEQYALRQDSVLAYKQRHKVGRFADKTEPTPAPVVTVDIPIGSRCEVESTEPGLNKRGAVRYVGPTDFGSAGGVWVGIEYDEPMGKNDGTVEGKRYFTCAPKFGVFVRPDRVRVGDYPVEELFEDEEM</sequence>
<keyword evidence="2" id="KW-1185">Reference proteome</keyword>